<organism evidence="1 2">
    <name type="scientific">Smallanthus sonchifolius</name>
    <dbReference type="NCBI Taxonomy" id="185202"/>
    <lineage>
        <taxon>Eukaryota</taxon>
        <taxon>Viridiplantae</taxon>
        <taxon>Streptophyta</taxon>
        <taxon>Embryophyta</taxon>
        <taxon>Tracheophyta</taxon>
        <taxon>Spermatophyta</taxon>
        <taxon>Magnoliopsida</taxon>
        <taxon>eudicotyledons</taxon>
        <taxon>Gunneridae</taxon>
        <taxon>Pentapetalae</taxon>
        <taxon>asterids</taxon>
        <taxon>campanulids</taxon>
        <taxon>Asterales</taxon>
        <taxon>Asteraceae</taxon>
        <taxon>Asteroideae</taxon>
        <taxon>Heliantheae alliance</taxon>
        <taxon>Millerieae</taxon>
        <taxon>Smallanthus</taxon>
    </lineage>
</organism>
<dbReference type="Proteomes" id="UP001056120">
    <property type="component" value="Linkage Group LG04"/>
</dbReference>
<accession>A0ACB9JJA0</accession>
<name>A0ACB9JJA0_9ASTR</name>
<keyword evidence="2" id="KW-1185">Reference proteome</keyword>
<reference evidence="2" key="1">
    <citation type="journal article" date="2022" name="Mol. Ecol. Resour.">
        <title>The genomes of chicory, endive, great burdock and yacon provide insights into Asteraceae palaeo-polyploidization history and plant inulin production.</title>
        <authorList>
            <person name="Fan W."/>
            <person name="Wang S."/>
            <person name="Wang H."/>
            <person name="Wang A."/>
            <person name="Jiang F."/>
            <person name="Liu H."/>
            <person name="Zhao H."/>
            <person name="Xu D."/>
            <person name="Zhang Y."/>
        </authorList>
    </citation>
    <scope>NUCLEOTIDE SEQUENCE [LARGE SCALE GENOMIC DNA]</scope>
    <source>
        <strain evidence="2">cv. Yunnan</strain>
    </source>
</reference>
<reference evidence="1 2" key="2">
    <citation type="journal article" date="2022" name="Mol. Ecol. Resour.">
        <title>The genomes of chicory, endive, great burdock and yacon provide insights into Asteraceae paleo-polyploidization history and plant inulin production.</title>
        <authorList>
            <person name="Fan W."/>
            <person name="Wang S."/>
            <person name="Wang H."/>
            <person name="Wang A."/>
            <person name="Jiang F."/>
            <person name="Liu H."/>
            <person name="Zhao H."/>
            <person name="Xu D."/>
            <person name="Zhang Y."/>
        </authorList>
    </citation>
    <scope>NUCLEOTIDE SEQUENCE [LARGE SCALE GENOMIC DNA]</scope>
    <source>
        <strain evidence="2">cv. Yunnan</strain>
        <tissue evidence="1">Leaves</tissue>
    </source>
</reference>
<evidence type="ECO:0000313" key="2">
    <source>
        <dbReference type="Proteomes" id="UP001056120"/>
    </source>
</evidence>
<gene>
    <name evidence="1" type="ORF">L1987_13687</name>
</gene>
<evidence type="ECO:0000313" key="1">
    <source>
        <dbReference type="EMBL" id="KAI3819835.1"/>
    </source>
</evidence>
<dbReference type="EMBL" id="CM042021">
    <property type="protein sequence ID" value="KAI3819835.1"/>
    <property type="molecule type" value="Genomic_DNA"/>
</dbReference>
<comment type="caution">
    <text evidence="1">The sequence shown here is derived from an EMBL/GenBank/DDBJ whole genome shotgun (WGS) entry which is preliminary data.</text>
</comment>
<protein>
    <submittedName>
        <fullName evidence="1">Uncharacterized protein</fullName>
    </submittedName>
</protein>
<sequence length="71" mass="7965">MIGLAPHMGSTRNLDTCKCHIHLLPSQTHTMSRLQRRLIGTGRQINKRWLPFSAPNTNGFQVNIGATQNRA</sequence>
<proteinExistence type="predicted"/>